<reference evidence="2" key="1">
    <citation type="submission" date="2023-02" db="EMBL/GenBank/DDBJ databases">
        <title>Actinokineospora globicatena NBRC 15670.</title>
        <authorList>
            <person name="Ichikawa N."/>
            <person name="Sato H."/>
            <person name="Tonouchi N."/>
        </authorList>
    </citation>
    <scope>NUCLEOTIDE SEQUENCE</scope>
    <source>
        <strain evidence="2">NBRC 15670</strain>
    </source>
</reference>
<evidence type="ECO:0000259" key="1">
    <source>
        <dbReference type="Pfam" id="PF03358"/>
    </source>
</evidence>
<evidence type="ECO:0000313" key="2">
    <source>
        <dbReference type="EMBL" id="GLW90312.1"/>
    </source>
</evidence>
<name>A0A9W6QIX2_9PSEU</name>
<dbReference type="GO" id="GO:0005829">
    <property type="term" value="C:cytosol"/>
    <property type="evidence" value="ECO:0007669"/>
    <property type="project" value="TreeGrafter"/>
</dbReference>
<gene>
    <name evidence="2" type="ORF">Aglo03_11280</name>
</gene>
<keyword evidence="3" id="KW-1185">Reference proteome</keyword>
<dbReference type="Pfam" id="PF03358">
    <property type="entry name" value="FMN_red"/>
    <property type="match status" value="1"/>
</dbReference>
<comment type="caution">
    <text evidence="2">The sequence shown here is derived from an EMBL/GenBank/DDBJ whole genome shotgun (WGS) entry which is preliminary data.</text>
</comment>
<dbReference type="RefSeq" id="WP_285608203.1">
    <property type="nucleotide sequence ID" value="NZ_BSSD01000001.1"/>
</dbReference>
<dbReference type="InterPro" id="IPR050712">
    <property type="entry name" value="NAD(P)H-dep_reductase"/>
</dbReference>
<sequence>MSTPDNTRIAVIIGSVRKGRFGPVIANWFTDRVREYGGVDIDLIDLAEHPLPTSLTEPDETTAASAAALAERLGAADGFVLITPEYNHSYPASVKAAIDWTGVPWQAKPVAFVGYGGHGGGARAVEHLRCVFAEVHAVTVREALMLRFPWTLFDEQGQLVRPDAVEANTKDLLDQLTWWAAALREAKATRPYAA</sequence>
<protein>
    <submittedName>
        <fullName evidence="2">FMN reductase</fullName>
    </submittedName>
</protein>
<feature type="domain" description="NADPH-dependent FMN reductase-like" evidence="1">
    <location>
        <begin position="7"/>
        <end position="147"/>
    </location>
</feature>
<dbReference type="PANTHER" id="PTHR30543:SF21">
    <property type="entry name" value="NAD(P)H-DEPENDENT FMN REDUCTASE LOT6"/>
    <property type="match status" value="1"/>
</dbReference>
<dbReference type="InterPro" id="IPR029039">
    <property type="entry name" value="Flavoprotein-like_sf"/>
</dbReference>
<dbReference type="Proteomes" id="UP001165042">
    <property type="component" value="Unassembled WGS sequence"/>
</dbReference>
<proteinExistence type="predicted"/>
<dbReference type="PANTHER" id="PTHR30543">
    <property type="entry name" value="CHROMATE REDUCTASE"/>
    <property type="match status" value="1"/>
</dbReference>
<dbReference type="EMBL" id="BSSD01000001">
    <property type="protein sequence ID" value="GLW90312.1"/>
    <property type="molecule type" value="Genomic_DNA"/>
</dbReference>
<dbReference type="InterPro" id="IPR005025">
    <property type="entry name" value="FMN_Rdtase-like_dom"/>
</dbReference>
<evidence type="ECO:0000313" key="3">
    <source>
        <dbReference type="Proteomes" id="UP001165042"/>
    </source>
</evidence>
<dbReference type="SUPFAM" id="SSF52218">
    <property type="entry name" value="Flavoproteins"/>
    <property type="match status" value="1"/>
</dbReference>
<dbReference type="GO" id="GO:0016491">
    <property type="term" value="F:oxidoreductase activity"/>
    <property type="evidence" value="ECO:0007669"/>
    <property type="project" value="InterPro"/>
</dbReference>
<dbReference type="AlphaFoldDB" id="A0A9W6QIX2"/>
<accession>A0A9W6QIX2</accession>
<organism evidence="2 3">
    <name type="scientific">Actinokineospora globicatena</name>
    <dbReference type="NCBI Taxonomy" id="103729"/>
    <lineage>
        <taxon>Bacteria</taxon>
        <taxon>Bacillati</taxon>
        <taxon>Actinomycetota</taxon>
        <taxon>Actinomycetes</taxon>
        <taxon>Pseudonocardiales</taxon>
        <taxon>Pseudonocardiaceae</taxon>
        <taxon>Actinokineospora</taxon>
    </lineage>
</organism>
<dbReference type="GO" id="GO:0010181">
    <property type="term" value="F:FMN binding"/>
    <property type="evidence" value="ECO:0007669"/>
    <property type="project" value="TreeGrafter"/>
</dbReference>
<dbReference type="Gene3D" id="3.40.50.360">
    <property type="match status" value="1"/>
</dbReference>